<comment type="caution">
    <text evidence="1">The sequence shown here is derived from an EMBL/GenBank/DDBJ whole genome shotgun (WGS) entry which is preliminary data.</text>
</comment>
<evidence type="ECO:0000313" key="2">
    <source>
        <dbReference type="Proteomes" id="UP000095658"/>
    </source>
</evidence>
<dbReference type="Proteomes" id="UP000095658">
    <property type="component" value="Unassembled WGS sequence"/>
</dbReference>
<dbReference type="AlphaFoldDB" id="A0A1E7DUG1"/>
<organism evidence="1 2">
    <name type="scientific">Domibacillus iocasae</name>
    <dbReference type="NCBI Taxonomy" id="1714016"/>
    <lineage>
        <taxon>Bacteria</taxon>
        <taxon>Bacillati</taxon>
        <taxon>Bacillota</taxon>
        <taxon>Bacilli</taxon>
        <taxon>Bacillales</taxon>
        <taxon>Bacillaceae</taxon>
        <taxon>Domibacillus</taxon>
    </lineage>
</organism>
<evidence type="ECO:0000313" key="1">
    <source>
        <dbReference type="EMBL" id="OES46723.1"/>
    </source>
</evidence>
<accession>A0A1E7DUG1</accession>
<keyword evidence="2" id="KW-1185">Reference proteome</keyword>
<dbReference type="Gene3D" id="3.40.50.300">
    <property type="entry name" value="P-loop containing nucleotide triphosphate hydrolases"/>
    <property type="match status" value="1"/>
</dbReference>
<sequence>MKKIVFISGASGAGKTTLCEVLTTRISPAYRYEIAGIDMDEVYKFVDRRFSSRYGEQLYKLARQNTGSLTNNFLQNGIHTVFIFGIEVYNKQYVREVLACVEMDAQTQVYHFTLTPPKSKIIERLMKRQNKVPHWFHMHLLERQHYYDAKWTVPIDNSSLTPPETIDIILQKVIKTKGTDAFFIKPE</sequence>
<evidence type="ECO:0008006" key="3">
    <source>
        <dbReference type="Google" id="ProtNLM"/>
    </source>
</evidence>
<dbReference type="SUPFAM" id="SSF52540">
    <property type="entry name" value="P-loop containing nucleoside triphosphate hydrolases"/>
    <property type="match status" value="1"/>
</dbReference>
<protein>
    <recommendedName>
        <fullName evidence="3">UDP-N-acetylglucosamine kinase</fullName>
    </recommendedName>
</protein>
<dbReference type="EMBL" id="MAMP01000001">
    <property type="protein sequence ID" value="OES46723.1"/>
    <property type="molecule type" value="Genomic_DNA"/>
</dbReference>
<dbReference type="InterPro" id="IPR027417">
    <property type="entry name" value="P-loop_NTPase"/>
</dbReference>
<dbReference type="OrthoDB" id="1649389at2"/>
<gene>
    <name evidence="1" type="ORF">BA724_01290</name>
</gene>
<proteinExistence type="predicted"/>
<name>A0A1E7DUG1_9BACI</name>
<dbReference type="RefSeq" id="WP_069936886.1">
    <property type="nucleotide sequence ID" value="NZ_MAMP01000001.1"/>
</dbReference>
<reference evidence="1 2" key="1">
    <citation type="submission" date="2016-06" db="EMBL/GenBank/DDBJ databases">
        <title>Domibacillus iocasae genome sequencing.</title>
        <authorList>
            <person name="Verma A."/>
            <person name="Pal Y."/>
            <person name="Ojha A.K."/>
            <person name="Krishnamurthi S."/>
        </authorList>
    </citation>
    <scope>NUCLEOTIDE SEQUENCE [LARGE SCALE GENOMIC DNA]</scope>
    <source>
        <strain evidence="1 2">DSM 29979</strain>
    </source>
</reference>